<evidence type="ECO:0000256" key="3">
    <source>
        <dbReference type="ARBA" id="ARBA00022692"/>
    </source>
</evidence>
<dbReference type="PANTHER" id="PTHR10422:SF43">
    <property type="entry name" value="NITRIC OXIDE REDUCTASE SUBUNIT B"/>
    <property type="match status" value="1"/>
</dbReference>
<keyword evidence="6" id="KW-0479">Metal-binding</keyword>
<dbReference type="InterPro" id="IPR023616">
    <property type="entry name" value="Cyt_c_oxase-like_su1_dom"/>
</dbReference>
<dbReference type="OrthoDB" id="9767153at2"/>
<dbReference type="PROSITE" id="PS00077">
    <property type="entry name" value="COX1_CUB"/>
    <property type="match status" value="1"/>
</dbReference>
<comment type="subcellular location">
    <subcellularLocation>
        <location evidence="1">Membrane</location>
        <topology evidence="1">Multi-pass membrane protein</topology>
    </subcellularLocation>
</comment>
<dbReference type="GO" id="GO:0020037">
    <property type="term" value="F:heme binding"/>
    <property type="evidence" value="ECO:0007669"/>
    <property type="project" value="InterPro"/>
</dbReference>
<evidence type="ECO:0000256" key="2">
    <source>
        <dbReference type="ARBA" id="ARBA00022660"/>
    </source>
</evidence>
<dbReference type="SUPFAM" id="SSF81442">
    <property type="entry name" value="Cytochrome c oxidase subunit I-like"/>
    <property type="match status" value="1"/>
</dbReference>
<keyword evidence="10" id="KW-1185">Reference proteome</keyword>
<dbReference type="GO" id="GO:0004129">
    <property type="term" value="F:cytochrome-c oxidase activity"/>
    <property type="evidence" value="ECO:0007669"/>
    <property type="project" value="InterPro"/>
</dbReference>
<evidence type="ECO:0000313" key="10">
    <source>
        <dbReference type="Proteomes" id="UP000297693"/>
    </source>
</evidence>
<sequence>MKFKSQKIAFWFFAVCMLLLTLQIVYGFIMGFARLGLDGLHDFIPFNVARTTHTNLLVVWLLTGFMGAAYYIIPEESDRELYSEKLAWIQLISWVVVGVTAVIGFHFGWWEGRKFLEIPRPLDYLVVVNVLLFLYNIGMTIWNATKRSTTQLVLFFGLFSAALLYLPGMLYFDNQTMDSYFRWWVVHLWVEGVWELIMGGILSFLLIKLTGVDREIIEKWLYVVVGLTFLSGILGTGHHYYWIGAPKYWLMIGGLFSALEPLAFLAMAIWALNMYRKKGKDHPNKIALYWTLGSAIMSFIGAGFLGFAHTWPSVNQWTHGTLITAMHGHLAFWGAYAMLVLAVIAYALPNLTGRKLFNGMNGYIAFWAANVGMLGMTGALAVAGIAQVYLERKMGMDFLAVQKEIQFHFIGMLLAATLFTVGIGMYIFDFIRHGMPNDEAIGKNIDDQNVK</sequence>
<proteinExistence type="inferred from homology"/>
<name>A0A4R9KAS7_9LEPT</name>
<feature type="transmembrane region" description="Helical" evidence="7">
    <location>
        <begin position="219"/>
        <end position="242"/>
    </location>
</feature>
<feature type="transmembrane region" description="Helical" evidence="7">
    <location>
        <begin position="122"/>
        <end position="145"/>
    </location>
</feature>
<dbReference type="InterPro" id="IPR000883">
    <property type="entry name" value="Cyt_C_Oxase_1"/>
</dbReference>
<dbReference type="InterPro" id="IPR036927">
    <property type="entry name" value="Cyt_c_oxase-like_su1_sf"/>
</dbReference>
<feature type="transmembrane region" description="Helical" evidence="7">
    <location>
        <begin position="152"/>
        <end position="172"/>
    </location>
</feature>
<keyword evidence="2 6" id="KW-0679">Respiratory chain</keyword>
<dbReference type="GO" id="GO:0015990">
    <property type="term" value="P:electron transport coupled proton transport"/>
    <property type="evidence" value="ECO:0007669"/>
    <property type="project" value="TreeGrafter"/>
</dbReference>
<evidence type="ECO:0000256" key="7">
    <source>
        <dbReference type="SAM" id="Phobius"/>
    </source>
</evidence>
<dbReference type="EMBL" id="RQGD01000008">
    <property type="protein sequence ID" value="TGL62935.1"/>
    <property type="molecule type" value="Genomic_DNA"/>
</dbReference>
<feature type="transmembrane region" description="Helical" evidence="7">
    <location>
        <begin position="184"/>
        <end position="207"/>
    </location>
</feature>
<feature type="transmembrane region" description="Helical" evidence="7">
    <location>
        <begin position="86"/>
        <end position="110"/>
    </location>
</feature>
<dbReference type="PANTHER" id="PTHR10422">
    <property type="entry name" value="CYTOCHROME C OXIDASE SUBUNIT 1"/>
    <property type="match status" value="1"/>
</dbReference>
<comment type="caution">
    <text evidence="9">The sequence shown here is derived from an EMBL/GenBank/DDBJ whole genome shotgun (WGS) entry which is preliminary data.</text>
</comment>
<comment type="similarity">
    <text evidence="6">Belongs to the heme-copper respiratory oxidase family.</text>
</comment>
<feature type="transmembrane region" description="Helical" evidence="7">
    <location>
        <begin position="57"/>
        <end position="74"/>
    </location>
</feature>
<feature type="domain" description="Cytochrome oxidase subunit I profile" evidence="8">
    <location>
        <begin position="8"/>
        <end position="451"/>
    </location>
</feature>
<dbReference type="AlphaFoldDB" id="A0A4R9KAS7"/>
<dbReference type="RefSeq" id="WP_135621659.1">
    <property type="nucleotide sequence ID" value="NZ_RQGD01000008.1"/>
</dbReference>
<dbReference type="Pfam" id="PF00115">
    <property type="entry name" value="COX1"/>
    <property type="match status" value="1"/>
</dbReference>
<keyword evidence="6" id="KW-0249">Electron transport</keyword>
<dbReference type="GO" id="GO:0016020">
    <property type="term" value="C:membrane"/>
    <property type="evidence" value="ECO:0007669"/>
    <property type="project" value="UniProtKB-SubCell"/>
</dbReference>
<evidence type="ECO:0000313" key="9">
    <source>
        <dbReference type="EMBL" id="TGL62935.1"/>
    </source>
</evidence>
<feature type="transmembrane region" description="Helical" evidence="7">
    <location>
        <begin position="12"/>
        <end position="37"/>
    </location>
</feature>
<feature type="transmembrane region" description="Helical" evidence="7">
    <location>
        <begin position="330"/>
        <end position="351"/>
    </location>
</feature>
<feature type="transmembrane region" description="Helical" evidence="7">
    <location>
        <begin position="287"/>
        <end position="310"/>
    </location>
</feature>
<dbReference type="Proteomes" id="UP000297693">
    <property type="component" value="Unassembled WGS sequence"/>
</dbReference>
<dbReference type="Gene3D" id="1.20.210.10">
    <property type="entry name" value="Cytochrome c oxidase-like, subunit I domain"/>
    <property type="match status" value="1"/>
</dbReference>
<keyword evidence="6" id="KW-0349">Heme</keyword>
<evidence type="ECO:0000259" key="8">
    <source>
        <dbReference type="PROSITE" id="PS50855"/>
    </source>
</evidence>
<dbReference type="InterPro" id="IPR023615">
    <property type="entry name" value="Cyt_c_Oxase_su1_BS"/>
</dbReference>
<gene>
    <name evidence="9" type="ORF">EHQ58_01950</name>
</gene>
<dbReference type="GO" id="GO:0022904">
    <property type="term" value="P:respiratory electron transport chain"/>
    <property type="evidence" value="ECO:0007669"/>
    <property type="project" value="TreeGrafter"/>
</dbReference>
<organism evidence="9 10">
    <name type="scientific">Leptospira ognonensis</name>
    <dbReference type="NCBI Taxonomy" id="2484945"/>
    <lineage>
        <taxon>Bacteria</taxon>
        <taxon>Pseudomonadati</taxon>
        <taxon>Spirochaetota</taxon>
        <taxon>Spirochaetia</taxon>
        <taxon>Leptospirales</taxon>
        <taxon>Leptospiraceae</taxon>
        <taxon>Leptospira</taxon>
    </lineage>
</organism>
<keyword evidence="6" id="KW-0813">Transport</keyword>
<evidence type="ECO:0000256" key="1">
    <source>
        <dbReference type="ARBA" id="ARBA00004141"/>
    </source>
</evidence>
<keyword evidence="5 7" id="KW-0472">Membrane</keyword>
<protein>
    <submittedName>
        <fullName evidence="9">Nitric-oxide reductase large subunit</fullName>
    </submittedName>
</protein>
<accession>A0A4R9KAS7</accession>
<feature type="transmembrane region" description="Helical" evidence="7">
    <location>
        <begin position="363"/>
        <end position="385"/>
    </location>
</feature>
<dbReference type="GO" id="GO:0009060">
    <property type="term" value="P:aerobic respiration"/>
    <property type="evidence" value="ECO:0007669"/>
    <property type="project" value="InterPro"/>
</dbReference>
<evidence type="ECO:0000256" key="4">
    <source>
        <dbReference type="ARBA" id="ARBA00022989"/>
    </source>
</evidence>
<evidence type="ECO:0000256" key="6">
    <source>
        <dbReference type="RuleBase" id="RU000370"/>
    </source>
</evidence>
<dbReference type="PROSITE" id="PS50855">
    <property type="entry name" value="COX1"/>
    <property type="match status" value="1"/>
</dbReference>
<keyword evidence="3 6" id="KW-0812">Transmembrane</keyword>
<feature type="transmembrane region" description="Helical" evidence="7">
    <location>
        <begin position="405"/>
        <end position="428"/>
    </location>
</feature>
<keyword evidence="6" id="KW-0408">Iron</keyword>
<evidence type="ECO:0000256" key="5">
    <source>
        <dbReference type="ARBA" id="ARBA00023136"/>
    </source>
</evidence>
<keyword evidence="4 7" id="KW-1133">Transmembrane helix</keyword>
<feature type="transmembrane region" description="Helical" evidence="7">
    <location>
        <begin position="248"/>
        <end position="275"/>
    </location>
</feature>
<reference evidence="9" key="1">
    <citation type="journal article" date="2019" name="PLoS Negl. Trop. Dis.">
        <title>Revisiting the worldwide diversity of Leptospira species in the environment.</title>
        <authorList>
            <person name="Vincent A.T."/>
            <person name="Schiettekatte O."/>
            <person name="Bourhy P."/>
            <person name="Veyrier F.J."/>
            <person name="Picardeau M."/>
        </authorList>
    </citation>
    <scope>NUCLEOTIDE SEQUENCE [LARGE SCALE GENOMIC DNA]</scope>
    <source>
        <strain evidence="9">201702476</strain>
    </source>
</reference>